<dbReference type="Proteomes" id="UP000887565">
    <property type="component" value="Unplaced"/>
</dbReference>
<proteinExistence type="predicted"/>
<dbReference type="WBParaSite" id="nRc.2.0.1.t12998-RA">
    <property type="protein sequence ID" value="nRc.2.0.1.t12998-RA"/>
    <property type="gene ID" value="nRc.2.0.1.g12998"/>
</dbReference>
<name>A0A915IGH3_ROMCU</name>
<evidence type="ECO:0000313" key="1">
    <source>
        <dbReference type="Proteomes" id="UP000887565"/>
    </source>
</evidence>
<organism evidence="1 2">
    <name type="scientific">Romanomermis culicivorax</name>
    <name type="common">Nematode worm</name>
    <dbReference type="NCBI Taxonomy" id="13658"/>
    <lineage>
        <taxon>Eukaryota</taxon>
        <taxon>Metazoa</taxon>
        <taxon>Ecdysozoa</taxon>
        <taxon>Nematoda</taxon>
        <taxon>Enoplea</taxon>
        <taxon>Dorylaimia</taxon>
        <taxon>Mermithida</taxon>
        <taxon>Mermithoidea</taxon>
        <taxon>Mermithidae</taxon>
        <taxon>Romanomermis</taxon>
    </lineage>
</organism>
<dbReference type="AlphaFoldDB" id="A0A915IGH3"/>
<sequence length="81" mass="9156">MDDQERPQEIIIANSSIATKPAIGSEGATQGEKLMEVLKTAEKRSTELNVLMYAVKIMKEKIKMLEEDCYEKEAIEPVKKI</sequence>
<evidence type="ECO:0000313" key="2">
    <source>
        <dbReference type="WBParaSite" id="nRc.2.0.1.t12998-RA"/>
    </source>
</evidence>
<reference evidence="2" key="1">
    <citation type="submission" date="2022-11" db="UniProtKB">
        <authorList>
            <consortium name="WormBaseParasite"/>
        </authorList>
    </citation>
    <scope>IDENTIFICATION</scope>
</reference>
<protein>
    <submittedName>
        <fullName evidence="2">Uncharacterized protein</fullName>
    </submittedName>
</protein>
<accession>A0A915IGH3</accession>
<keyword evidence="1" id="KW-1185">Reference proteome</keyword>